<dbReference type="PROSITE" id="PS00622">
    <property type="entry name" value="HTH_LUXR_1"/>
    <property type="match status" value="1"/>
</dbReference>
<dbReference type="Gene3D" id="1.10.1660.10">
    <property type="match status" value="1"/>
</dbReference>
<dbReference type="PROSITE" id="PS50043">
    <property type="entry name" value="HTH_LUXR_2"/>
    <property type="match status" value="1"/>
</dbReference>
<evidence type="ECO:0000259" key="4">
    <source>
        <dbReference type="PROSITE" id="PS50043"/>
    </source>
</evidence>
<keyword evidence="2" id="KW-0238">DNA-binding</keyword>
<dbReference type="Gene3D" id="1.10.10.10">
    <property type="entry name" value="Winged helix-like DNA-binding domain superfamily/Winged helix DNA-binding domain"/>
    <property type="match status" value="1"/>
</dbReference>
<dbReference type="GO" id="GO:0006355">
    <property type="term" value="P:regulation of DNA-templated transcription"/>
    <property type="evidence" value="ECO:0007669"/>
    <property type="project" value="InterPro"/>
</dbReference>
<feature type="domain" description="HTH luxR-type" evidence="4">
    <location>
        <begin position="305"/>
        <end position="369"/>
    </location>
</feature>
<dbReference type="InterPro" id="IPR000792">
    <property type="entry name" value="Tscrpt_reg_LuxR_C"/>
</dbReference>
<reference evidence="6 7" key="1">
    <citation type="journal article" date="2018" name="Elife">
        <title>Discovery and characterization of a prevalent human gut bacterial enzyme sufficient for the inactivation of a family of plant toxins.</title>
        <authorList>
            <person name="Koppel N."/>
            <person name="Bisanz J.E."/>
            <person name="Pandelia M.E."/>
            <person name="Turnbaugh P.J."/>
            <person name="Balskus E.P."/>
        </authorList>
    </citation>
    <scope>NUCLEOTIDE SEQUENCE [LARGE SCALE GENOMIC DNA]</scope>
    <source>
        <strain evidence="6 7">OB21 GAM 11</strain>
    </source>
</reference>
<dbReference type="AlphaFoldDB" id="A0A369P3F5"/>
<dbReference type="Pfam" id="PF13411">
    <property type="entry name" value="MerR_1"/>
    <property type="match status" value="1"/>
</dbReference>
<dbReference type="SMART" id="SM00422">
    <property type="entry name" value="HTH_MERR"/>
    <property type="match status" value="1"/>
</dbReference>
<evidence type="ECO:0000313" key="7">
    <source>
        <dbReference type="Proteomes" id="UP000253805"/>
    </source>
</evidence>
<organism evidence="6 7">
    <name type="scientific">Adlercreutzia equolifaciens subsp. celatus</name>
    <dbReference type="NCBI Taxonomy" id="394340"/>
    <lineage>
        <taxon>Bacteria</taxon>
        <taxon>Bacillati</taxon>
        <taxon>Actinomycetota</taxon>
        <taxon>Coriobacteriia</taxon>
        <taxon>Eggerthellales</taxon>
        <taxon>Eggerthellaceae</taxon>
        <taxon>Adlercreutzia</taxon>
    </lineage>
</organism>
<dbReference type="SUPFAM" id="SSF46955">
    <property type="entry name" value="Putative DNA-binding domain"/>
    <property type="match status" value="1"/>
</dbReference>
<dbReference type="SUPFAM" id="SSF46894">
    <property type="entry name" value="C-terminal effector domain of the bipartite response regulators"/>
    <property type="match status" value="1"/>
</dbReference>
<evidence type="ECO:0000256" key="1">
    <source>
        <dbReference type="ARBA" id="ARBA00023015"/>
    </source>
</evidence>
<gene>
    <name evidence="6" type="ORF">C1850_01410</name>
</gene>
<protein>
    <recommendedName>
        <fullName evidence="8">HTH merR-type domain-containing protein</fullName>
    </recommendedName>
</protein>
<proteinExistence type="predicted"/>
<evidence type="ECO:0000259" key="5">
    <source>
        <dbReference type="PROSITE" id="PS50937"/>
    </source>
</evidence>
<dbReference type="Pfam" id="PF00196">
    <property type="entry name" value="GerE"/>
    <property type="match status" value="1"/>
</dbReference>
<dbReference type="PANTHER" id="PTHR44688">
    <property type="entry name" value="DNA-BINDING TRANSCRIPTIONAL ACTIVATOR DEVR_DOSR"/>
    <property type="match status" value="1"/>
</dbReference>
<dbReference type="PANTHER" id="PTHR44688:SF16">
    <property type="entry name" value="DNA-BINDING TRANSCRIPTIONAL ACTIVATOR DEVR_DOSR"/>
    <property type="match status" value="1"/>
</dbReference>
<dbReference type="InterPro" id="IPR036388">
    <property type="entry name" value="WH-like_DNA-bd_sf"/>
</dbReference>
<keyword evidence="3" id="KW-0804">Transcription</keyword>
<dbReference type="SMART" id="SM00421">
    <property type="entry name" value="HTH_LUXR"/>
    <property type="match status" value="1"/>
</dbReference>
<evidence type="ECO:0000313" key="6">
    <source>
        <dbReference type="EMBL" id="RDC46610.1"/>
    </source>
</evidence>
<dbReference type="InterPro" id="IPR009061">
    <property type="entry name" value="DNA-bd_dom_put_sf"/>
</dbReference>
<comment type="caution">
    <text evidence="6">The sequence shown here is derived from an EMBL/GenBank/DDBJ whole genome shotgun (WGS) entry which is preliminary data.</text>
</comment>
<keyword evidence="1" id="KW-0805">Transcription regulation</keyword>
<dbReference type="CDD" id="cd06170">
    <property type="entry name" value="LuxR_C_like"/>
    <property type="match status" value="1"/>
</dbReference>
<dbReference type="PRINTS" id="PR00038">
    <property type="entry name" value="HTHLUXR"/>
</dbReference>
<dbReference type="CDD" id="cd00592">
    <property type="entry name" value="HTH_MerR-like"/>
    <property type="match status" value="1"/>
</dbReference>
<name>A0A369P3F5_9ACTN</name>
<evidence type="ECO:0008006" key="8">
    <source>
        <dbReference type="Google" id="ProtNLM"/>
    </source>
</evidence>
<evidence type="ECO:0000256" key="2">
    <source>
        <dbReference type="ARBA" id="ARBA00023125"/>
    </source>
</evidence>
<feature type="domain" description="HTH merR-type" evidence="5">
    <location>
        <begin position="7"/>
        <end position="76"/>
    </location>
</feature>
<dbReference type="PROSITE" id="PS50937">
    <property type="entry name" value="HTH_MERR_2"/>
    <property type="match status" value="1"/>
</dbReference>
<accession>A0A369P3F5</accession>
<evidence type="ECO:0000256" key="3">
    <source>
        <dbReference type="ARBA" id="ARBA00023163"/>
    </source>
</evidence>
<dbReference type="Proteomes" id="UP000253805">
    <property type="component" value="Unassembled WGS sequence"/>
</dbReference>
<dbReference type="EMBL" id="PPUT01000002">
    <property type="protein sequence ID" value="RDC46610.1"/>
    <property type="molecule type" value="Genomic_DNA"/>
</dbReference>
<dbReference type="InterPro" id="IPR000551">
    <property type="entry name" value="MerR-type_HTH_dom"/>
</dbReference>
<dbReference type="InterPro" id="IPR016032">
    <property type="entry name" value="Sig_transdc_resp-reg_C-effctor"/>
</dbReference>
<sequence>MHDAHGNFTMGTNAMANHLGLSPQGLRWYEKQGLISPAKETGRRRFTSTDLCTLSGLRQYQHIGIPLNEAHELITSTPSCIINFTEQHIMRRRRELAIQRIELDATEERCDLIADYICDGVKIRDVKFGPLLFKEGTDVGSLFLEKPASSFDTAFSEWSDLPPCAFYLNIRDYRSSNIDPILGMLESSQPGVNSKLGVALEPKYLSFADEAVRKDATRGGALTLEAVDAIYVLFVRPADNPNTLVKLLREHAHGRKLSSTVYLKPVACFREDHANKTLWEAWIPLEKSKGREDATCTGIATIDENWAHEIGLTHREYEILSNRLSGLSVARIAENLYISPSTIKTHIRNAYRKLAVSSLKEVREVARLVPSQH</sequence>
<dbReference type="GO" id="GO:0003677">
    <property type="term" value="F:DNA binding"/>
    <property type="evidence" value="ECO:0007669"/>
    <property type="project" value="UniProtKB-KW"/>
</dbReference>